<dbReference type="RefSeq" id="WP_380634622.1">
    <property type="nucleotide sequence ID" value="NZ_JBHSQO010000006.1"/>
</dbReference>
<gene>
    <name evidence="2" type="ORF">ACFP3R_09205</name>
</gene>
<evidence type="ECO:0000313" key="2">
    <source>
        <dbReference type="EMBL" id="MFC6089444.1"/>
    </source>
</evidence>
<protein>
    <submittedName>
        <fullName evidence="2">Uncharacterized protein</fullName>
    </submittedName>
</protein>
<feature type="region of interest" description="Disordered" evidence="1">
    <location>
        <begin position="95"/>
        <end position="114"/>
    </location>
</feature>
<sequence length="221" mass="24387">MTRTRRHHHAQGTYDLLEERTHVLRVACPAPPDGCGAPVDQPCRQPHRPRDEREPCPPAPEGCGVRAWEPCTSWHGAPRPGLSCWRRIRAADAAHPEDAHPALPTPDPAAATEPGRRLLPVDQVRGDVAGHVEPCGWCHRRVVWAANPRGDRLPVDAEPSADGHLVLSVVADGDASHVRAHPLAHGQLDGARRHGHRLHLPHRETCPQGTRWSRHHPTRKS</sequence>
<feature type="region of interest" description="Disordered" evidence="1">
    <location>
        <begin position="201"/>
        <end position="221"/>
    </location>
</feature>
<organism evidence="2 3">
    <name type="scientific">Saccharothrix lopnurensis</name>
    <dbReference type="NCBI Taxonomy" id="1670621"/>
    <lineage>
        <taxon>Bacteria</taxon>
        <taxon>Bacillati</taxon>
        <taxon>Actinomycetota</taxon>
        <taxon>Actinomycetes</taxon>
        <taxon>Pseudonocardiales</taxon>
        <taxon>Pseudonocardiaceae</taxon>
        <taxon>Saccharothrix</taxon>
    </lineage>
</organism>
<evidence type="ECO:0000313" key="3">
    <source>
        <dbReference type="Proteomes" id="UP001596220"/>
    </source>
</evidence>
<name>A0ABW1P365_9PSEU</name>
<feature type="compositionally biased region" description="Basic residues" evidence="1">
    <location>
        <begin position="212"/>
        <end position="221"/>
    </location>
</feature>
<keyword evidence="3" id="KW-1185">Reference proteome</keyword>
<feature type="region of interest" description="Disordered" evidence="1">
    <location>
        <begin position="35"/>
        <end position="59"/>
    </location>
</feature>
<reference evidence="3" key="1">
    <citation type="journal article" date="2019" name="Int. J. Syst. Evol. Microbiol.">
        <title>The Global Catalogue of Microorganisms (GCM) 10K type strain sequencing project: providing services to taxonomists for standard genome sequencing and annotation.</title>
        <authorList>
            <consortium name="The Broad Institute Genomics Platform"/>
            <consortium name="The Broad Institute Genome Sequencing Center for Infectious Disease"/>
            <person name="Wu L."/>
            <person name="Ma J."/>
        </authorList>
    </citation>
    <scope>NUCLEOTIDE SEQUENCE [LARGE SCALE GENOMIC DNA]</scope>
    <source>
        <strain evidence="3">CGMCC 4.7246</strain>
    </source>
</reference>
<dbReference type="EMBL" id="JBHSQO010000006">
    <property type="protein sequence ID" value="MFC6089444.1"/>
    <property type="molecule type" value="Genomic_DNA"/>
</dbReference>
<comment type="caution">
    <text evidence="2">The sequence shown here is derived from an EMBL/GenBank/DDBJ whole genome shotgun (WGS) entry which is preliminary data.</text>
</comment>
<proteinExistence type="predicted"/>
<accession>A0ABW1P365</accession>
<evidence type="ECO:0000256" key="1">
    <source>
        <dbReference type="SAM" id="MobiDB-lite"/>
    </source>
</evidence>
<dbReference type="Proteomes" id="UP001596220">
    <property type="component" value="Unassembled WGS sequence"/>
</dbReference>